<name>A0A1G9T191_9BURK</name>
<reference evidence="2" key="1">
    <citation type="submission" date="2016-10" db="EMBL/GenBank/DDBJ databases">
        <authorList>
            <person name="Varghese N."/>
            <person name="Submissions S."/>
        </authorList>
    </citation>
    <scope>NUCLEOTIDE SEQUENCE [LARGE SCALE GENOMIC DNA]</scope>
    <source>
        <strain evidence="2">EPL6</strain>
    </source>
</reference>
<protein>
    <recommendedName>
        <fullName evidence="3">Small subunit of monooxygenase</fullName>
    </recommendedName>
</protein>
<dbReference type="RefSeq" id="WP_091569726.1">
    <property type="nucleotide sequence ID" value="NZ_FNHP01000005.1"/>
</dbReference>
<dbReference type="STRING" id="1527607.SAMN05428957_105272"/>
<dbReference type="OrthoDB" id="6460891at2"/>
<proteinExistence type="predicted"/>
<organism evidence="1 2">
    <name type="scientific">Oryzisolibacter propanilivorax</name>
    <dbReference type="NCBI Taxonomy" id="1527607"/>
    <lineage>
        <taxon>Bacteria</taxon>
        <taxon>Pseudomonadati</taxon>
        <taxon>Pseudomonadota</taxon>
        <taxon>Betaproteobacteria</taxon>
        <taxon>Burkholderiales</taxon>
        <taxon>Comamonadaceae</taxon>
        <taxon>Oryzisolibacter</taxon>
    </lineage>
</organism>
<dbReference type="AlphaFoldDB" id="A0A1G9T191"/>
<sequence length="74" mass="8259">MPLITQPHLHEPGRRYFQAYTPGDDFYEALIETHQGLSDAQSAHVNARLILLLANHIGDIGVLREALRIARGSL</sequence>
<evidence type="ECO:0000313" key="1">
    <source>
        <dbReference type="EMBL" id="SDM41503.1"/>
    </source>
</evidence>
<dbReference type="Proteomes" id="UP000198552">
    <property type="component" value="Unassembled WGS sequence"/>
</dbReference>
<accession>A0A1G9T191</accession>
<dbReference type="InterPro" id="IPR021233">
    <property type="entry name" value="DUF2783"/>
</dbReference>
<keyword evidence="2" id="KW-1185">Reference proteome</keyword>
<dbReference type="EMBL" id="FNHP01000005">
    <property type="protein sequence ID" value="SDM41503.1"/>
    <property type="molecule type" value="Genomic_DNA"/>
</dbReference>
<evidence type="ECO:0008006" key="3">
    <source>
        <dbReference type="Google" id="ProtNLM"/>
    </source>
</evidence>
<gene>
    <name evidence="1" type="ORF">SAMN05428957_105272</name>
</gene>
<dbReference type="Pfam" id="PF10932">
    <property type="entry name" value="DUF2783"/>
    <property type="match status" value="1"/>
</dbReference>
<evidence type="ECO:0000313" key="2">
    <source>
        <dbReference type="Proteomes" id="UP000198552"/>
    </source>
</evidence>